<evidence type="ECO:0000313" key="2">
    <source>
        <dbReference type="Proteomes" id="UP001558713"/>
    </source>
</evidence>
<sequence length="120" mass="13700">MKSKFYHTTSSAPGVDKVIEETRHSPFTSWITNFRIKDAQRVNLPTYDGTTNPKSHLAAFLIASRRIELEVHEEEAGYCKLFSENHSGQALLWFTQLESATIDSFDKLSLAIIMQYSILM</sequence>
<evidence type="ECO:0008006" key="3">
    <source>
        <dbReference type="Google" id="ProtNLM"/>
    </source>
</evidence>
<accession>A0ABD1BTR2</accession>
<evidence type="ECO:0000313" key="1">
    <source>
        <dbReference type="EMBL" id="KAL1220588.1"/>
    </source>
</evidence>
<dbReference type="Proteomes" id="UP001558713">
    <property type="component" value="Unassembled WGS sequence"/>
</dbReference>
<organism evidence="1 2">
    <name type="scientific">Cardamine amara subsp. amara</name>
    <dbReference type="NCBI Taxonomy" id="228776"/>
    <lineage>
        <taxon>Eukaryota</taxon>
        <taxon>Viridiplantae</taxon>
        <taxon>Streptophyta</taxon>
        <taxon>Embryophyta</taxon>
        <taxon>Tracheophyta</taxon>
        <taxon>Spermatophyta</taxon>
        <taxon>Magnoliopsida</taxon>
        <taxon>eudicotyledons</taxon>
        <taxon>Gunneridae</taxon>
        <taxon>Pentapetalae</taxon>
        <taxon>rosids</taxon>
        <taxon>malvids</taxon>
        <taxon>Brassicales</taxon>
        <taxon>Brassicaceae</taxon>
        <taxon>Cardamineae</taxon>
        <taxon>Cardamine</taxon>
    </lineage>
</organism>
<proteinExistence type="predicted"/>
<reference evidence="1 2" key="1">
    <citation type="submission" date="2024-04" db="EMBL/GenBank/DDBJ databases">
        <title>Genome assembly C_amara_ONT_v2.</title>
        <authorList>
            <person name="Yant L."/>
            <person name="Moore C."/>
            <person name="Slenker M."/>
        </authorList>
    </citation>
    <scope>NUCLEOTIDE SEQUENCE [LARGE SCALE GENOMIC DNA]</scope>
    <source>
        <tissue evidence="1">Leaf</tissue>
    </source>
</reference>
<comment type="caution">
    <text evidence="1">The sequence shown here is derived from an EMBL/GenBank/DDBJ whole genome shotgun (WGS) entry which is preliminary data.</text>
</comment>
<protein>
    <recommendedName>
        <fullName evidence="3">Retrotransposon gag domain-containing protein</fullName>
    </recommendedName>
</protein>
<dbReference type="AlphaFoldDB" id="A0ABD1BTR2"/>
<name>A0ABD1BTR2_CARAN</name>
<dbReference type="EMBL" id="JBANAX010000150">
    <property type="protein sequence ID" value="KAL1220588.1"/>
    <property type="molecule type" value="Genomic_DNA"/>
</dbReference>
<gene>
    <name evidence="1" type="ORF">V5N11_003296</name>
</gene>
<keyword evidence="2" id="KW-1185">Reference proteome</keyword>